<evidence type="ECO:0008006" key="5">
    <source>
        <dbReference type="Google" id="ProtNLM"/>
    </source>
</evidence>
<dbReference type="InterPro" id="IPR001296">
    <property type="entry name" value="Glyco_trans_1"/>
</dbReference>
<dbReference type="GO" id="GO:0016757">
    <property type="term" value="F:glycosyltransferase activity"/>
    <property type="evidence" value="ECO:0007669"/>
    <property type="project" value="InterPro"/>
</dbReference>
<sequence length="393" mass="43525">MPRPHLIIITPGTYPVPAESTGSVEICVMNLIPFLSRTFKITVVGRSMSGTMATLPASFPKPASPITFKQLTATTKTYKKKLLTFLQSEATAPGTIIQVENRPKLVTSIKRRFPKLPVYMNLHSDTFISPHRIRPAVFRKACRQADGIIANSRFLKKRIIRLNARAASKITVNHLGVNPDAFRPAADPEKQTLRARYHLSPAAPVILYAGRLIKSKGVLELIRAMKSVSRSNPGSQLIVIGSPGYRAPKKTSSYARRVYSEAKSISPPVKFLPHQPSGTLKDFYRLADVFVCPSKGNEAFGLVNVEAMACGLPVIATRNGGISEVVAHRKTGYVVSRTKPAAAIAQKLSTLLADSSLRKRLGQAGRKRVKIRFSWKKSAERLARFYRRHHRIR</sequence>
<dbReference type="Proteomes" id="UP000248066">
    <property type="component" value="Unassembled WGS sequence"/>
</dbReference>
<dbReference type="Gene3D" id="3.40.50.2000">
    <property type="entry name" value="Glycogen Phosphorylase B"/>
    <property type="match status" value="2"/>
</dbReference>
<dbReference type="Pfam" id="PF00534">
    <property type="entry name" value="Glycos_transf_1"/>
    <property type="match status" value="1"/>
</dbReference>
<dbReference type="AlphaFoldDB" id="A0A2W0H6T1"/>
<evidence type="ECO:0000259" key="1">
    <source>
        <dbReference type="Pfam" id="PF00534"/>
    </source>
</evidence>
<keyword evidence="4" id="KW-1185">Reference proteome</keyword>
<dbReference type="CDD" id="cd03801">
    <property type="entry name" value="GT4_PimA-like"/>
    <property type="match status" value="1"/>
</dbReference>
<dbReference type="SUPFAM" id="SSF53756">
    <property type="entry name" value="UDP-Glycosyltransferase/glycogen phosphorylase"/>
    <property type="match status" value="1"/>
</dbReference>
<evidence type="ECO:0000259" key="2">
    <source>
        <dbReference type="Pfam" id="PF13439"/>
    </source>
</evidence>
<evidence type="ECO:0000313" key="3">
    <source>
        <dbReference type="EMBL" id="PYZ97573.1"/>
    </source>
</evidence>
<accession>A0A2W0H6T1</accession>
<dbReference type="OrthoDB" id="139410at2"/>
<gene>
    <name evidence="3" type="ORF">CR205_02965</name>
</gene>
<proteinExistence type="predicted"/>
<feature type="domain" description="Glycosyltransferase subfamily 4-like N-terminal" evidence="2">
    <location>
        <begin position="98"/>
        <end position="180"/>
    </location>
</feature>
<feature type="domain" description="Glycosyl transferase family 1" evidence="1">
    <location>
        <begin position="191"/>
        <end position="368"/>
    </location>
</feature>
<dbReference type="InterPro" id="IPR028098">
    <property type="entry name" value="Glyco_trans_4-like_N"/>
</dbReference>
<evidence type="ECO:0000313" key="4">
    <source>
        <dbReference type="Proteomes" id="UP000248066"/>
    </source>
</evidence>
<name>A0A2W0H6T1_9BACI</name>
<dbReference type="InterPro" id="IPR050194">
    <property type="entry name" value="Glycosyltransferase_grp1"/>
</dbReference>
<organism evidence="3 4">
    <name type="scientific">Alteribacter lacisalsi</name>
    <dbReference type="NCBI Taxonomy" id="2045244"/>
    <lineage>
        <taxon>Bacteria</taxon>
        <taxon>Bacillati</taxon>
        <taxon>Bacillota</taxon>
        <taxon>Bacilli</taxon>
        <taxon>Bacillales</taxon>
        <taxon>Bacillaceae</taxon>
        <taxon>Alteribacter</taxon>
    </lineage>
</organism>
<comment type="caution">
    <text evidence="3">The sequence shown here is derived from an EMBL/GenBank/DDBJ whole genome shotgun (WGS) entry which is preliminary data.</text>
</comment>
<reference evidence="3 4" key="1">
    <citation type="submission" date="2017-10" db="EMBL/GenBank/DDBJ databases">
        <title>Bacillus sp. nov., a halophilic bacterium isolated from a Yangshapao Lake.</title>
        <authorList>
            <person name="Wang H."/>
        </authorList>
    </citation>
    <scope>NUCLEOTIDE SEQUENCE [LARGE SCALE GENOMIC DNA]</scope>
    <source>
        <strain evidence="3 4">YSP-3</strain>
    </source>
</reference>
<protein>
    <recommendedName>
        <fullName evidence="5">Glycosyltransferase family 1 protein</fullName>
    </recommendedName>
</protein>
<dbReference type="RefSeq" id="WP_110516788.1">
    <property type="nucleotide sequence ID" value="NZ_PDOF01000001.1"/>
</dbReference>
<dbReference type="Pfam" id="PF13439">
    <property type="entry name" value="Glyco_transf_4"/>
    <property type="match status" value="1"/>
</dbReference>
<dbReference type="PANTHER" id="PTHR45947:SF3">
    <property type="entry name" value="SULFOQUINOVOSYL TRANSFERASE SQD2"/>
    <property type="match status" value="1"/>
</dbReference>
<dbReference type="EMBL" id="PDOF01000001">
    <property type="protein sequence ID" value="PYZ97573.1"/>
    <property type="molecule type" value="Genomic_DNA"/>
</dbReference>
<dbReference type="PANTHER" id="PTHR45947">
    <property type="entry name" value="SULFOQUINOVOSYL TRANSFERASE SQD2"/>
    <property type="match status" value="1"/>
</dbReference>